<dbReference type="Proteomes" id="UP000823933">
    <property type="component" value="Unassembled WGS sequence"/>
</dbReference>
<keyword evidence="1" id="KW-0238">DNA-binding</keyword>
<proteinExistence type="predicted"/>
<dbReference type="GO" id="GO:0003677">
    <property type="term" value="F:DNA binding"/>
    <property type="evidence" value="ECO:0007669"/>
    <property type="project" value="UniProtKB-KW"/>
</dbReference>
<comment type="caution">
    <text evidence="3">The sequence shown here is derived from an EMBL/GenBank/DDBJ whole genome shotgun (WGS) entry which is preliminary data.</text>
</comment>
<dbReference type="InterPro" id="IPR010982">
    <property type="entry name" value="Lambda_DNA-bd_dom_sf"/>
</dbReference>
<dbReference type="PROSITE" id="PS50943">
    <property type="entry name" value="HTH_CROC1"/>
    <property type="match status" value="1"/>
</dbReference>
<evidence type="ECO:0000256" key="1">
    <source>
        <dbReference type="ARBA" id="ARBA00023125"/>
    </source>
</evidence>
<organism evidence="3 4">
    <name type="scientific">Candidatus Faecalibacterium intestinigallinarum</name>
    <dbReference type="NCBI Taxonomy" id="2838581"/>
    <lineage>
        <taxon>Bacteria</taxon>
        <taxon>Bacillati</taxon>
        <taxon>Bacillota</taxon>
        <taxon>Clostridia</taxon>
        <taxon>Eubacteriales</taxon>
        <taxon>Oscillospiraceae</taxon>
        <taxon>Faecalibacterium</taxon>
    </lineage>
</organism>
<feature type="domain" description="HTH cro/C1-type" evidence="2">
    <location>
        <begin position="3"/>
        <end position="57"/>
    </location>
</feature>
<dbReference type="Gene3D" id="1.10.260.40">
    <property type="entry name" value="lambda repressor-like DNA-binding domains"/>
    <property type="match status" value="1"/>
</dbReference>
<protein>
    <submittedName>
        <fullName evidence="3">Helix-turn-helix domain-containing protein</fullName>
    </submittedName>
</protein>
<evidence type="ECO:0000313" key="4">
    <source>
        <dbReference type="Proteomes" id="UP000823933"/>
    </source>
</evidence>
<dbReference type="EMBL" id="DXHQ01000077">
    <property type="protein sequence ID" value="HIW09005.1"/>
    <property type="molecule type" value="Genomic_DNA"/>
</dbReference>
<dbReference type="PANTHER" id="PTHR46558:SF11">
    <property type="entry name" value="HTH-TYPE TRANSCRIPTIONAL REGULATOR XRE"/>
    <property type="match status" value="1"/>
</dbReference>
<reference evidence="3" key="1">
    <citation type="journal article" date="2021" name="PeerJ">
        <title>Extensive microbial diversity within the chicken gut microbiome revealed by metagenomics and culture.</title>
        <authorList>
            <person name="Gilroy R."/>
            <person name="Ravi A."/>
            <person name="Getino M."/>
            <person name="Pursley I."/>
            <person name="Horton D.L."/>
            <person name="Alikhan N.F."/>
            <person name="Baker D."/>
            <person name="Gharbi K."/>
            <person name="Hall N."/>
            <person name="Watson M."/>
            <person name="Adriaenssens E.M."/>
            <person name="Foster-Nyarko E."/>
            <person name="Jarju S."/>
            <person name="Secka A."/>
            <person name="Antonio M."/>
            <person name="Oren A."/>
            <person name="Chaudhuri R.R."/>
            <person name="La Ragione R."/>
            <person name="Hildebrand F."/>
            <person name="Pallen M.J."/>
        </authorList>
    </citation>
    <scope>NUCLEOTIDE SEQUENCE</scope>
    <source>
        <strain evidence="3">ChiHcolR34-3080</strain>
    </source>
</reference>
<dbReference type="PANTHER" id="PTHR46558">
    <property type="entry name" value="TRACRIPTIONAL REGULATORY PROTEIN-RELATED-RELATED"/>
    <property type="match status" value="1"/>
</dbReference>
<dbReference type="CDD" id="cd00093">
    <property type="entry name" value="HTH_XRE"/>
    <property type="match status" value="1"/>
</dbReference>
<evidence type="ECO:0000259" key="2">
    <source>
        <dbReference type="PROSITE" id="PS50943"/>
    </source>
</evidence>
<reference evidence="3" key="2">
    <citation type="submission" date="2021-04" db="EMBL/GenBank/DDBJ databases">
        <authorList>
            <person name="Gilroy R."/>
        </authorList>
    </citation>
    <scope>NUCLEOTIDE SEQUENCE</scope>
    <source>
        <strain evidence="3">ChiHcolR34-3080</strain>
    </source>
</reference>
<sequence>MRIQELRNGRNMKQAEFAKLLGVTKSAVSSYENGTRLPSYEVLIKMAGIFKVSTDYLLGCSAGVSIQASGLTARQLGTLQDIIDAYQASNREKAQ</sequence>
<gene>
    <name evidence="3" type="ORF">H9890_06350</name>
</gene>
<dbReference type="AlphaFoldDB" id="A0A9D1TWS5"/>
<name>A0A9D1TWS5_9FIRM</name>
<dbReference type="SUPFAM" id="SSF47413">
    <property type="entry name" value="lambda repressor-like DNA-binding domains"/>
    <property type="match status" value="1"/>
</dbReference>
<dbReference type="Pfam" id="PF01381">
    <property type="entry name" value="HTH_3"/>
    <property type="match status" value="1"/>
</dbReference>
<accession>A0A9D1TWS5</accession>
<dbReference type="InterPro" id="IPR001387">
    <property type="entry name" value="Cro/C1-type_HTH"/>
</dbReference>
<evidence type="ECO:0000313" key="3">
    <source>
        <dbReference type="EMBL" id="HIW09005.1"/>
    </source>
</evidence>
<dbReference type="SMART" id="SM00530">
    <property type="entry name" value="HTH_XRE"/>
    <property type="match status" value="1"/>
</dbReference>